<dbReference type="Proteomes" id="UP000694388">
    <property type="component" value="Unplaced"/>
</dbReference>
<dbReference type="PROSITE" id="PS50297">
    <property type="entry name" value="ANK_REP_REGION"/>
    <property type="match status" value="2"/>
</dbReference>
<evidence type="ECO:0000313" key="4">
    <source>
        <dbReference type="Proteomes" id="UP000694388"/>
    </source>
</evidence>
<accession>A0A8C4QIY9</accession>
<dbReference type="InterPro" id="IPR002110">
    <property type="entry name" value="Ankyrin_rpt"/>
</dbReference>
<proteinExistence type="predicted"/>
<dbReference type="SUPFAM" id="SSF48403">
    <property type="entry name" value="Ankyrin repeat"/>
    <property type="match status" value="1"/>
</dbReference>
<dbReference type="GO" id="GO:0005096">
    <property type="term" value="F:GTPase activator activity"/>
    <property type="evidence" value="ECO:0007669"/>
    <property type="project" value="TreeGrafter"/>
</dbReference>
<dbReference type="PROSITE" id="PS50088">
    <property type="entry name" value="ANK_REPEAT"/>
    <property type="match status" value="2"/>
</dbReference>
<keyword evidence="1" id="KW-0862">Zinc</keyword>
<evidence type="ECO:0000313" key="3">
    <source>
        <dbReference type="Ensembl" id="ENSEBUP00000015405.1"/>
    </source>
</evidence>
<dbReference type="InterPro" id="IPR036770">
    <property type="entry name" value="Ankyrin_rpt-contain_sf"/>
</dbReference>
<organism evidence="3 4">
    <name type="scientific">Eptatretus burgeri</name>
    <name type="common">Inshore hagfish</name>
    <dbReference type="NCBI Taxonomy" id="7764"/>
    <lineage>
        <taxon>Eukaryota</taxon>
        <taxon>Metazoa</taxon>
        <taxon>Chordata</taxon>
        <taxon>Craniata</taxon>
        <taxon>Vertebrata</taxon>
        <taxon>Cyclostomata</taxon>
        <taxon>Myxini</taxon>
        <taxon>Myxiniformes</taxon>
        <taxon>Myxinidae</taxon>
        <taxon>Eptatretinae</taxon>
        <taxon>Eptatretus</taxon>
    </lineage>
</organism>
<dbReference type="Gene3D" id="1.25.40.20">
    <property type="entry name" value="Ankyrin repeat-containing domain"/>
    <property type="match status" value="1"/>
</dbReference>
<dbReference type="OMA" id="CAMANPV"/>
<dbReference type="Ensembl" id="ENSEBUT00000015982.1">
    <property type="protein sequence ID" value="ENSEBUP00000015405.1"/>
    <property type="gene ID" value="ENSEBUG00000009715.1"/>
</dbReference>
<dbReference type="GeneTree" id="ENSGT00940000154793"/>
<keyword evidence="2" id="KW-0040">ANK repeat</keyword>
<dbReference type="FunFam" id="1.25.40.20:FF:000038">
    <property type="entry name" value="Arf-GAP with GTPase, ANK repeat and PH domain-containing protein 3"/>
    <property type="match status" value="1"/>
</dbReference>
<keyword evidence="1" id="KW-0863">Zinc-finger</keyword>
<dbReference type="AlphaFoldDB" id="A0A8C4QIY9"/>
<feature type="repeat" description="ANK" evidence="2">
    <location>
        <begin position="88"/>
        <end position="120"/>
    </location>
</feature>
<name>A0A8C4QIY9_EPTBU</name>
<keyword evidence="1" id="KW-0479">Metal-binding</keyword>
<evidence type="ECO:0000256" key="2">
    <source>
        <dbReference type="PROSITE-ProRule" id="PRU00023"/>
    </source>
</evidence>
<dbReference type="PANTHER" id="PTHR45819:SF5">
    <property type="entry name" value="CENTAURIN-GAMMA-1A"/>
    <property type="match status" value="1"/>
</dbReference>
<sequence length="192" mass="20904">MWHRHDGPNDLLVRRNSLCDVCACRDDKERWIRAKYERRAMLAPRPQPKEPLAMHLVRAVTGADVQSTALLLGHGSREDVNGTEPGGTQRSALHVACAAGNLVLVQLLIWYGVDVNTEDAHGHTALLYARRAGSQECADLLLQHGASQRDSSAEPDACLNSEQSTAQILEAQSQHTALSCARNQLKNATGAP</sequence>
<dbReference type="SMART" id="SM00248">
    <property type="entry name" value="ANK"/>
    <property type="match status" value="2"/>
</dbReference>
<feature type="repeat" description="ANK" evidence="2">
    <location>
        <begin position="121"/>
        <end position="153"/>
    </location>
</feature>
<dbReference type="InterPro" id="IPR051282">
    <property type="entry name" value="Arf-GAP_GTPase_ANK_PH"/>
</dbReference>
<dbReference type="GO" id="GO:0008270">
    <property type="term" value="F:zinc ion binding"/>
    <property type="evidence" value="ECO:0007669"/>
    <property type="project" value="UniProtKB-KW"/>
</dbReference>
<reference evidence="3" key="1">
    <citation type="submission" date="2025-08" db="UniProtKB">
        <authorList>
            <consortium name="Ensembl"/>
        </authorList>
    </citation>
    <scope>IDENTIFICATION</scope>
</reference>
<evidence type="ECO:0000256" key="1">
    <source>
        <dbReference type="ARBA" id="ARBA00022771"/>
    </source>
</evidence>
<dbReference type="PANTHER" id="PTHR45819">
    <property type="entry name" value="CENTAURIN-GAMMA-1A"/>
    <property type="match status" value="1"/>
</dbReference>
<protein>
    <submittedName>
        <fullName evidence="3">Uncharacterized protein</fullName>
    </submittedName>
</protein>
<dbReference type="GO" id="GO:0003924">
    <property type="term" value="F:GTPase activity"/>
    <property type="evidence" value="ECO:0007669"/>
    <property type="project" value="TreeGrafter"/>
</dbReference>
<reference evidence="3" key="2">
    <citation type="submission" date="2025-09" db="UniProtKB">
        <authorList>
            <consortium name="Ensembl"/>
        </authorList>
    </citation>
    <scope>IDENTIFICATION</scope>
</reference>
<dbReference type="Pfam" id="PF12796">
    <property type="entry name" value="Ank_2"/>
    <property type="match status" value="1"/>
</dbReference>
<keyword evidence="4" id="KW-1185">Reference proteome</keyword>